<keyword evidence="1" id="KW-1133">Transmembrane helix</keyword>
<dbReference type="AlphaFoldDB" id="A0A212R0B2"/>
<evidence type="ECO:0000313" key="2">
    <source>
        <dbReference type="EMBL" id="SNB65404.1"/>
    </source>
</evidence>
<dbReference type="InterPro" id="IPR046093">
    <property type="entry name" value="DUF6111"/>
</dbReference>
<dbReference type="Pfam" id="PF19606">
    <property type="entry name" value="DUF6111"/>
    <property type="match status" value="1"/>
</dbReference>
<reference evidence="2 3" key="1">
    <citation type="submission" date="2017-06" db="EMBL/GenBank/DDBJ databases">
        <authorList>
            <person name="Kim H.J."/>
            <person name="Triplett B.A."/>
        </authorList>
    </citation>
    <scope>NUCLEOTIDE SEQUENCE [LARGE SCALE GENOMIC DNA]</scope>
    <source>
        <strain evidence="2 3">B29T1</strain>
    </source>
</reference>
<protein>
    <submittedName>
        <fullName evidence="2">Uncharacterized protein</fullName>
    </submittedName>
</protein>
<organism evidence="2 3">
    <name type="scientific">Arboricoccus pini</name>
    <dbReference type="NCBI Taxonomy" id="1963835"/>
    <lineage>
        <taxon>Bacteria</taxon>
        <taxon>Pseudomonadati</taxon>
        <taxon>Pseudomonadota</taxon>
        <taxon>Alphaproteobacteria</taxon>
        <taxon>Geminicoccales</taxon>
        <taxon>Geminicoccaceae</taxon>
        <taxon>Arboricoccus</taxon>
    </lineage>
</organism>
<evidence type="ECO:0000313" key="3">
    <source>
        <dbReference type="Proteomes" id="UP000197065"/>
    </source>
</evidence>
<sequence>MTRIFVILLLLLIFRILTYIVRRLTLGLDLATRSGSLWPTLFLVAMVILIVASVLAFMASGEPPGGTYVPPHLDKKGQVVPGAVQREND</sequence>
<evidence type="ECO:0000256" key="1">
    <source>
        <dbReference type="SAM" id="Phobius"/>
    </source>
</evidence>
<dbReference type="OrthoDB" id="7366326at2"/>
<accession>A0A212R0B2</accession>
<keyword evidence="1" id="KW-0812">Transmembrane</keyword>
<dbReference type="RefSeq" id="WP_088560830.1">
    <property type="nucleotide sequence ID" value="NZ_FYEH01000004.1"/>
</dbReference>
<proteinExistence type="predicted"/>
<name>A0A212R0B2_9PROT</name>
<keyword evidence="3" id="KW-1185">Reference proteome</keyword>
<dbReference type="Proteomes" id="UP000197065">
    <property type="component" value="Unassembled WGS sequence"/>
</dbReference>
<dbReference type="EMBL" id="FYEH01000004">
    <property type="protein sequence ID" value="SNB65404.1"/>
    <property type="molecule type" value="Genomic_DNA"/>
</dbReference>
<keyword evidence="1" id="KW-0472">Membrane</keyword>
<gene>
    <name evidence="2" type="ORF">SAMN07250955_104258</name>
</gene>
<feature type="transmembrane region" description="Helical" evidence="1">
    <location>
        <begin position="37"/>
        <end position="58"/>
    </location>
</feature>